<evidence type="ECO:0000256" key="1">
    <source>
        <dbReference type="SAM" id="Phobius"/>
    </source>
</evidence>
<sequence>MSSRRVSTFSRMAPRKPDTMGDTYFRWAQGQRTRNCGGPTPRLFSNFYKKKTNLISKMFPIKKKHRNRYLSQVSIVLILGEYSRNTIVSTHPEQLIDTRTSPMGLYTIFLVCSILPRIFLRNNDAKRDQNTPITIANGMIT</sequence>
<dbReference type="EMBL" id="JAYRBN010000065">
    <property type="protein sequence ID" value="KAL2737518.1"/>
    <property type="molecule type" value="Genomic_DNA"/>
</dbReference>
<evidence type="ECO:0000313" key="2">
    <source>
        <dbReference type="EMBL" id="KAL2737518.1"/>
    </source>
</evidence>
<accession>A0ABD2BXM5</accession>
<proteinExistence type="predicted"/>
<protein>
    <submittedName>
        <fullName evidence="2">Uncharacterized protein</fullName>
    </submittedName>
</protein>
<gene>
    <name evidence="2" type="ORF">V1477_012474</name>
</gene>
<feature type="transmembrane region" description="Helical" evidence="1">
    <location>
        <begin position="103"/>
        <end position="120"/>
    </location>
</feature>
<name>A0ABD2BXM5_VESMC</name>
<reference evidence="2 3" key="1">
    <citation type="journal article" date="2024" name="Ann. Entomol. Soc. Am.">
        <title>Genomic analyses of the southern and eastern yellowjacket wasps (Hymenoptera: Vespidae) reveal evolutionary signatures of social life.</title>
        <authorList>
            <person name="Catto M.A."/>
            <person name="Caine P.B."/>
            <person name="Orr S.E."/>
            <person name="Hunt B.G."/>
            <person name="Goodisman M.A.D."/>
        </authorList>
    </citation>
    <scope>NUCLEOTIDE SEQUENCE [LARGE SCALE GENOMIC DNA]</scope>
    <source>
        <strain evidence="2">232</strain>
        <tissue evidence="2">Head and thorax</tissue>
    </source>
</reference>
<organism evidence="2 3">
    <name type="scientific">Vespula maculifrons</name>
    <name type="common">Eastern yellow jacket</name>
    <name type="synonym">Wasp</name>
    <dbReference type="NCBI Taxonomy" id="7453"/>
    <lineage>
        <taxon>Eukaryota</taxon>
        <taxon>Metazoa</taxon>
        <taxon>Ecdysozoa</taxon>
        <taxon>Arthropoda</taxon>
        <taxon>Hexapoda</taxon>
        <taxon>Insecta</taxon>
        <taxon>Pterygota</taxon>
        <taxon>Neoptera</taxon>
        <taxon>Endopterygota</taxon>
        <taxon>Hymenoptera</taxon>
        <taxon>Apocrita</taxon>
        <taxon>Aculeata</taxon>
        <taxon>Vespoidea</taxon>
        <taxon>Vespidae</taxon>
        <taxon>Vespinae</taxon>
        <taxon>Vespula</taxon>
    </lineage>
</organism>
<dbReference type="Proteomes" id="UP001607303">
    <property type="component" value="Unassembled WGS sequence"/>
</dbReference>
<feature type="transmembrane region" description="Helical" evidence="1">
    <location>
        <begin position="67"/>
        <end position="83"/>
    </location>
</feature>
<keyword evidence="1" id="KW-0472">Membrane</keyword>
<dbReference type="AlphaFoldDB" id="A0ABD2BXM5"/>
<keyword evidence="1" id="KW-1133">Transmembrane helix</keyword>
<keyword evidence="3" id="KW-1185">Reference proteome</keyword>
<comment type="caution">
    <text evidence="2">The sequence shown here is derived from an EMBL/GenBank/DDBJ whole genome shotgun (WGS) entry which is preliminary data.</text>
</comment>
<evidence type="ECO:0000313" key="3">
    <source>
        <dbReference type="Proteomes" id="UP001607303"/>
    </source>
</evidence>
<keyword evidence="1" id="KW-0812">Transmembrane</keyword>